<sequence>MTLELQPENFSIRAQKWWTPEKIKKLMGEKNYTITPLNAPQLLRSLGLLNSDASMSPDSVKKFIQINHMFNLLEEHFAELIKRHKVVRILDAGCGKSYLTFLLAWCFKEKWNHTAEIIGVDTNTKIINDCKQRAQNLGFADVLKFETASLFTYKWTHEKRPNAVIALHACDTATDMALALAIKEKADFIAVAPCCQAELARKWKENKISHPLTPVFNTPQVRREIAAQFTDMFRISLTRANGYEVTATEFVPSTHTPKNRLLTCIRRGNNLETAEKEFASMKDHLGGATILLEELLQKESI</sequence>
<protein>
    <recommendedName>
        <fullName evidence="1">Methyltransferase domain-containing protein</fullName>
    </recommendedName>
</protein>
<evidence type="ECO:0000259" key="1">
    <source>
        <dbReference type="Pfam" id="PF13679"/>
    </source>
</evidence>
<dbReference type="PANTHER" id="PTHR13369">
    <property type="match status" value="1"/>
</dbReference>
<dbReference type="Gene3D" id="3.40.50.150">
    <property type="entry name" value="Vaccinia Virus protein VP39"/>
    <property type="match status" value="1"/>
</dbReference>
<proteinExistence type="predicted"/>
<feature type="domain" description="Methyltransferase" evidence="1">
    <location>
        <begin position="61"/>
        <end position="201"/>
    </location>
</feature>
<keyword evidence="3" id="KW-1185">Reference proteome</keyword>
<dbReference type="OrthoDB" id="5502211at2"/>
<evidence type="ECO:0000313" key="2">
    <source>
        <dbReference type="EMBL" id="BBH54204.1"/>
    </source>
</evidence>
<dbReference type="InterPro" id="IPR029063">
    <property type="entry name" value="SAM-dependent_MTases_sf"/>
</dbReference>
<dbReference type="EMBL" id="AP019368">
    <property type="protein sequence ID" value="BBH54204.1"/>
    <property type="molecule type" value="Genomic_DNA"/>
</dbReference>
<dbReference type="InterPro" id="IPR025714">
    <property type="entry name" value="Methyltranfer_dom"/>
</dbReference>
<name>A0A4P2VPQ6_FLUSA</name>
<dbReference type="AlphaFoldDB" id="A0A4P2VPQ6"/>
<dbReference type="KEGG" id="sbf:JCM31447_26640"/>
<accession>A0A4P2VPQ6</accession>
<dbReference type="SUPFAM" id="SSF53335">
    <property type="entry name" value="S-adenosyl-L-methionine-dependent methyltransferases"/>
    <property type="match status" value="1"/>
</dbReference>
<organism evidence="2 3">
    <name type="scientific">Fluviispira sanaruensis</name>
    <dbReference type="NCBI Taxonomy" id="2493639"/>
    <lineage>
        <taxon>Bacteria</taxon>
        <taxon>Pseudomonadati</taxon>
        <taxon>Bdellovibrionota</taxon>
        <taxon>Oligoflexia</taxon>
        <taxon>Silvanigrellales</taxon>
        <taxon>Silvanigrellaceae</taxon>
        <taxon>Fluviispira</taxon>
    </lineage>
</organism>
<evidence type="ECO:0000313" key="3">
    <source>
        <dbReference type="Proteomes" id="UP000291236"/>
    </source>
</evidence>
<reference evidence="2 3" key="1">
    <citation type="submission" date="2018-12" db="EMBL/GenBank/DDBJ databases">
        <title>Rubrispira sanarue gen. nov., sp., nov., a member of the order Silvanigrellales, isolated from a brackish lake in Hamamatsu Japan.</title>
        <authorList>
            <person name="Maejima Y."/>
            <person name="Iino T."/>
            <person name="Muraguchi Y."/>
            <person name="Fukuda K."/>
            <person name="Nojiri H."/>
            <person name="Ohkuma M."/>
            <person name="Moriuchi R."/>
            <person name="Dohra H."/>
            <person name="Kimbara K."/>
            <person name="Shintani M."/>
        </authorList>
    </citation>
    <scope>NUCLEOTIDE SEQUENCE [LARGE SCALE GENOMIC DNA]</scope>
    <source>
        <strain evidence="2 3">RF1110005</strain>
    </source>
</reference>
<dbReference type="Proteomes" id="UP000291236">
    <property type="component" value="Chromosome"/>
</dbReference>
<dbReference type="RefSeq" id="WP_130611511.1">
    <property type="nucleotide sequence ID" value="NZ_AP019368.1"/>
</dbReference>
<dbReference type="GO" id="GO:0005737">
    <property type="term" value="C:cytoplasm"/>
    <property type="evidence" value="ECO:0007669"/>
    <property type="project" value="TreeGrafter"/>
</dbReference>
<gene>
    <name evidence="2" type="ORF">JCM31447_26640</name>
</gene>
<dbReference type="CDD" id="cd02440">
    <property type="entry name" value="AdoMet_MTases"/>
    <property type="match status" value="1"/>
</dbReference>
<dbReference type="Pfam" id="PF13679">
    <property type="entry name" value="Methyltransf_32"/>
    <property type="match status" value="1"/>
</dbReference>
<dbReference type="PANTHER" id="PTHR13369:SF3">
    <property type="entry name" value="METHYLTRANSFERASE DOMAIN-CONTAINING PROTEIN"/>
    <property type="match status" value="1"/>
</dbReference>